<proteinExistence type="predicted"/>
<dbReference type="EMBL" id="SZQL01000030">
    <property type="protein sequence ID" value="TKK64638.1"/>
    <property type="molecule type" value="Genomic_DNA"/>
</dbReference>
<accession>A0A4U3KQQ3</accession>
<dbReference type="Proteomes" id="UP000305848">
    <property type="component" value="Unassembled WGS sequence"/>
</dbReference>
<reference evidence="1 2" key="1">
    <citation type="submission" date="2019-05" db="EMBL/GenBank/DDBJ databases">
        <title>Panacibacter sp. strain 17mud1-8 Genome sequencing and assembly.</title>
        <authorList>
            <person name="Chhetri G."/>
        </authorList>
    </citation>
    <scope>NUCLEOTIDE SEQUENCE [LARGE SCALE GENOMIC DNA]</scope>
    <source>
        <strain evidence="1 2">17mud1-8</strain>
    </source>
</reference>
<keyword evidence="2" id="KW-1185">Reference proteome</keyword>
<gene>
    <name evidence="1" type="ORF">FC093_22055</name>
</gene>
<evidence type="ECO:0000313" key="2">
    <source>
        <dbReference type="Proteomes" id="UP000305848"/>
    </source>
</evidence>
<protein>
    <submittedName>
        <fullName evidence="1">Uncharacterized protein</fullName>
    </submittedName>
</protein>
<organism evidence="1 2">
    <name type="scientific">Ilyomonas limi</name>
    <dbReference type="NCBI Taxonomy" id="2575867"/>
    <lineage>
        <taxon>Bacteria</taxon>
        <taxon>Pseudomonadati</taxon>
        <taxon>Bacteroidota</taxon>
        <taxon>Chitinophagia</taxon>
        <taxon>Chitinophagales</taxon>
        <taxon>Chitinophagaceae</taxon>
        <taxon>Ilyomonas</taxon>
    </lineage>
</organism>
<evidence type="ECO:0000313" key="1">
    <source>
        <dbReference type="EMBL" id="TKK64638.1"/>
    </source>
</evidence>
<name>A0A4U3KQQ3_9BACT</name>
<dbReference type="RefSeq" id="WP_137263991.1">
    <property type="nucleotide sequence ID" value="NZ_SZQL01000030.1"/>
</dbReference>
<comment type="caution">
    <text evidence="1">The sequence shown here is derived from an EMBL/GenBank/DDBJ whole genome shotgun (WGS) entry which is preliminary data.</text>
</comment>
<dbReference type="AlphaFoldDB" id="A0A4U3KQQ3"/>
<sequence>MKKYSSQLFVNSVVQFLWYYRHSLLRQLPEVAFILLVKNTNMGGSSVYKLMNKPIFSYYDF</sequence>